<feature type="transmembrane region" description="Helical" evidence="9">
    <location>
        <begin position="108"/>
        <end position="129"/>
    </location>
</feature>
<dbReference type="AlphaFoldDB" id="A0A367YSM5"/>
<feature type="transmembrane region" description="Helical" evidence="9">
    <location>
        <begin position="136"/>
        <end position="157"/>
    </location>
</feature>
<evidence type="ECO:0000256" key="5">
    <source>
        <dbReference type="ARBA" id="ARBA00022741"/>
    </source>
</evidence>
<evidence type="ECO:0000256" key="1">
    <source>
        <dbReference type="ARBA" id="ARBA00000085"/>
    </source>
</evidence>
<dbReference type="GO" id="GO:0005524">
    <property type="term" value="F:ATP binding"/>
    <property type="evidence" value="ECO:0007669"/>
    <property type="project" value="UniProtKB-KW"/>
</dbReference>
<dbReference type="GO" id="GO:0000155">
    <property type="term" value="F:phosphorelay sensor kinase activity"/>
    <property type="evidence" value="ECO:0007669"/>
    <property type="project" value="InterPro"/>
</dbReference>
<keyword evidence="4" id="KW-0808">Transferase</keyword>
<evidence type="ECO:0000313" key="12">
    <source>
        <dbReference type="Proteomes" id="UP000252770"/>
    </source>
</evidence>
<sequence length="413" mass="43882">MSTPAVVTPAAAQARARPSRVVDVALPVTALLYWAYTVATSGALFALLPTWWVGLDLVVGVLAAVALVWRHRHPVGLALALAPVGGLFLTAGLPALVSVFVVAVRARVWVALLATGVHLAIAVPYYLVVPVGGMTLPVWTVLMFMLYATALSLGLAVRSRRQVVDGLLASAERDRAEHEEQLRRARRDERTQIAREMHDVLAHRISLLSVHAGALEFRVRPGTDGRPGAPLTEEELRSAVTVIRESAHRALEELHDVLTVLHDEDGPGRGLEGAALGTARPAVDLPSLPALVAEVSASGQPVELRSEIDIAGPVGLRLQTQRTAYRVVQEGLTNARKHSPGAPVTVVLRRVDGPALEVEVRNTLPLGTTGSQIPGAGSGLAGLAERVGLEGGRLQHGVVDGDFRLRAVLPWRG</sequence>
<dbReference type="SUPFAM" id="SSF55874">
    <property type="entry name" value="ATPase domain of HSP90 chaperone/DNA topoisomerase II/histidine kinase"/>
    <property type="match status" value="1"/>
</dbReference>
<dbReference type="Gene3D" id="1.20.5.1930">
    <property type="match status" value="1"/>
</dbReference>
<dbReference type="RefSeq" id="WP_114127383.1">
    <property type="nucleotide sequence ID" value="NZ_QOUI01000009.1"/>
</dbReference>
<evidence type="ECO:0000256" key="2">
    <source>
        <dbReference type="ARBA" id="ARBA00012438"/>
    </source>
</evidence>
<dbReference type="Gene3D" id="3.30.565.10">
    <property type="entry name" value="Histidine kinase-like ATPase, C-terminal domain"/>
    <property type="match status" value="1"/>
</dbReference>
<evidence type="ECO:0000256" key="4">
    <source>
        <dbReference type="ARBA" id="ARBA00022679"/>
    </source>
</evidence>
<dbReference type="GO" id="GO:0016020">
    <property type="term" value="C:membrane"/>
    <property type="evidence" value="ECO:0007669"/>
    <property type="project" value="InterPro"/>
</dbReference>
<evidence type="ECO:0000256" key="3">
    <source>
        <dbReference type="ARBA" id="ARBA00022553"/>
    </source>
</evidence>
<keyword evidence="9" id="KW-0812">Transmembrane</keyword>
<keyword evidence="9" id="KW-1133">Transmembrane helix</keyword>
<keyword evidence="9" id="KW-0472">Membrane</keyword>
<evidence type="ECO:0000259" key="10">
    <source>
        <dbReference type="Pfam" id="PF07730"/>
    </source>
</evidence>
<dbReference type="Proteomes" id="UP000252770">
    <property type="component" value="Unassembled WGS sequence"/>
</dbReference>
<dbReference type="EC" id="2.7.13.3" evidence="2"/>
<feature type="transmembrane region" description="Helical" evidence="9">
    <location>
        <begin position="76"/>
        <end position="102"/>
    </location>
</feature>
<dbReference type="PANTHER" id="PTHR24421:SF10">
    <property type="entry name" value="NITRATE_NITRITE SENSOR PROTEIN NARQ"/>
    <property type="match status" value="1"/>
</dbReference>
<gene>
    <name evidence="11" type="ORF">DT076_14335</name>
</gene>
<dbReference type="InterPro" id="IPR011712">
    <property type="entry name" value="Sig_transdc_His_kin_sub3_dim/P"/>
</dbReference>
<dbReference type="EMBL" id="QOUI01000009">
    <property type="protein sequence ID" value="RCK68757.1"/>
    <property type="molecule type" value="Genomic_DNA"/>
</dbReference>
<dbReference type="InterPro" id="IPR050482">
    <property type="entry name" value="Sensor_HK_TwoCompSys"/>
</dbReference>
<dbReference type="Pfam" id="PF07730">
    <property type="entry name" value="HisKA_3"/>
    <property type="match status" value="1"/>
</dbReference>
<keyword evidence="7" id="KW-0067">ATP-binding</keyword>
<comment type="caution">
    <text evidence="11">The sequence shown here is derived from an EMBL/GenBank/DDBJ whole genome shotgun (WGS) entry which is preliminary data.</text>
</comment>
<evidence type="ECO:0000256" key="6">
    <source>
        <dbReference type="ARBA" id="ARBA00022777"/>
    </source>
</evidence>
<dbReference type="CDD" id="cd16917">
    <property type="entry name" value="HATPase_UhpB-NarQ-NarX-like"/>
    <property type="match status" value="1"/>
</dbReference>
<proteinExistence type="predicted"/>
<protein>
    <recommendedName>
        <fullName evidence="2">histidine kinase</fullName>
        <ecNumber evidence="2">2.7.13.3</ecNumber>
    </recommendedName>
</protein>
<accession>A0A367YSM5</accession>
<evidence type="ECO:0000313" key="11">
    <source>
        <dbReference type="EMBL" id="RCK68757.1"/>
    </source>
</evidence>
<keyword evidence="5" id="KW-0547">Nucleotide-binding</keyword>
<keyword evidence="6 11" id="KW-0418">Kinase</keyword>
<keyword evidence="3" id="KW-0597">Phosphoprotein</keyword>
<feature type="transmembrane region" description="Helical" evidence="9">
    <location>
        <begin position="51"/>
        <end position="69"/>
    </location>
</feature>
<name>A0A367YSM5_9ACTN</name>
<dbReference type="GO" id="GO:0046983">
    <property type="term" value="F:protein dimerization activity"/>
    <property type="evidence" value="ECO:0007669"/>
    <property type="project" value="InterPro"/>
</dbReference>
<keyword evidence="12" id="KW-1185">Reference proteome</keyword>
<evidence type="ECO:0000256" key="8">
    <source>
        <dbReference type="ARBA" id="ARBA00023012"/>
    </source>
</evidence>
<keyword evidence="8" id="KW-0902">Two-component regulatory system</keyword>
<dbReference type="InterPro" id="IPR036890">
    <property type="entry name" value="HATPase_C_sf"/>
</dbReference>
<evidence type="ECO:0000256" key="7">
    <source>
        <dbReference type="ARBA" id="ARBA00022840"/>
    </source>
</evidence>
<feature type="transmembrane region" description="Helical" evidence="9">
    <location>
        <begin position="24"/>
        <end position="45"/>
    </location>
</feature>
<comment type="catalytic activity">
    <reaction evidence="1">
        <text>ATP + protein L-histidine = ADP + protein N-phospho-L-histidine.</text>
        <dbReference type="EC" id="2.7.13.3"/>
    </reaction>
</comment>
<reference evidence="11 12" key="1">
    <citation type="submission" date="2018-07" db="EMBL/GenBank/DDBJ databases">
        <title>Desertimonas flava gen. nov. sp. nov.</title>
        <authorList>
            <person name="Liu S."/>
        </authorList>
    </citation>
    <scope>NUCLEOTIDE SEQUENCE [LARGE SCALE GENOMIC DNA]</scope>
    <source>
        <strain evidence="11 12">16Sb5-5</strain>
    </source>
</reference>
<organism evidence="11 12">
    <name type="scientific">Desertihabitans brevis</name>
    <dbReference type="NCBI Taxonomy" id="2268447"/>
    <lineage>
        <taxon>Bacteria</taxon>
        <taxon>Bacillati</taxon>
        <taxon>Actinomycetota</taxon>
        <taxon>Actinomycetes</taxon>
        <taxon>Propionibacteriales</taxon>
        <taxon>Propionibacteriaceae</taxon>
        <taxon>Desertihabitans</taxon>
    </lineage>
</organism>
<feature type="domain" description="Signal transduction histidine kinase subgroup 3 dimerisation and phosphoacceptor" evidence="10">
    <location>
        <begin position="189"/>
        <end position="264"/>
    </location>
</feature>
<dbReference type="PANTHER" id="PTHR24421">
    <property type="entry name" value="NITRATE/NITRITE SENSOR PROTEIN NARX-RELATED"/>
    <property type="match status" value="1"/>
</dbReference>
<evidence type="ECO:0000256" key="9">
    <source>
        <dbReference type="SAM" id="Phobius"/>
    </source>
</evidence>